<proteinExistence type="predicted"/>
<keyword evidence="3" id="KW-1185">Reference proteome</keyword>
<dbReference type="EMBL" id="CAJJDP010000153">
    <property type="protein sequence ID" value="CAD8210491.1"/>
    <property type="molecule type" value="Genomic_DNA"/>
</dbReference>
<evidence type="ECO:0000256" key="1">
    <source>
        <dbReference type="SAM" id="MobiDB-lite"/>
    </source>
</evidence>
<dbReference type="OrthoDB" id="325166at2759"/>
<feature type="compositionally biased region" description="Basic and acidic residues" evidence="1">
    <location>
        <begin position="45"/>
        <end position="58"/>
    </location>
</feature>
<comment type="caution">
    <text evidence="2">The sequence shown here is derived from an EMBL/GenBank/DDBJ whole genome shotgun (WGS) entry which is preliminary data.</text>
</comment>
<name>A0A8S1YA85_PAROT</name>
<feature type="region of interest" description="Disordered" evidence="1">
    <location>
        <begin position="42"/>
        <end position="69"/>
    </location>
</feature>
<gene>
    <name evidence="2" type="ORF">POCTA_138.1.T1510045</name>
</gene>
<dbReference type="AlphaFoldDB" id="A0A8S1YA85"/>
<dbReference type="Proteomes" id="UP000683925">
    <property type="component" value="Unassembled WGS sequence"/>
</dbReference>
<organism evidence="2 3">
    <name type="scientific">Paramecium octaurelia</name>
    <dbReference type="NCBI Taxonomy" id="43137"/>
    <lineage>
        <taxon>Eukaryota</taxon>
        <taxon>Sar</taxon>
        <taxon>Alveolata</taxon>
        <taxon>Ciliophora</taxon>
        <taxon>Intramacronucleata</taxon>
        <taxon>Oligohymenophorea</taxon>
        <taxon>Peniculida</taxon>
        <taxon>Parameciidae</taxon>
        <taxon>Paramecium</taxon>
    </lineage>
</organism>
<reference evidence="2" key="1">
    <citation type="submission" date="2021-01" db="EMBL/GenBank/DDBJ databases">
        <authorList>
            <consortium name="Genoscope - CEA"/>
            <person name="William W."/>
        </authorList>
    </citation>
    <scope>NUCLEOTIDE SEQUENCE</scope>
</reference>
<accession>A0A8S1YA85</accession>
<evidence type="ECO:0000313" key="2">
    <source>
        <dbReference type="EMBL" id="CAD8210491.1"/>
    </source>
</evidence>
<sequence length="187" mass="21151">MAEVATELTSNVMNKAFPLFIQDQVLAITKAKYLAAQAQAAEKTVPQKDDKKDTKKGTNEIAAAAPNVEPEKLAPEKEYPKNFDLVFIVQGFPQVPQEQIELIIHVKEGVINWSGVEITEIEQPEEFQDDFEGKMGFVPQLHDQQLVFDREHQIFDNLCYPGIPEKSEKMRKAIKGQVAYICQCLCQ</sequence>
<protein>
    <submittedName>
        <fullName evidence="2">Uncharacterized protein</fullName>
    </submittedName>
</protein>
<evidence type="ECO:0000313" key="3">
    <source>
        <dbReference type="Proteomes" id="UP000683925"/>
    </source>
</evidence>